<dbReference type="Gene3D" id="3.40.50.300">
    <property type="entry name" value="P-loop containing nucleotide triphosphate hydrolases"/>
    <property type="match status" value="1"/>
</dbReference>
<dbReference type="Gene3D" id="1.25.40.370">
    <property type="match status" value="1"/>
</dbReference>
<dbReference type="InterPro" id="IPR041452">
    <property type="entry name" value="APAF1_C"/>
</dbReference>
<proteinExistence type="predicted"/>
<comment type="caution">
    <text evidence="5">The sequence shown here is derived from an EMBL/GenBank/DDBJ whole genome shotgun (WGS) entry which is preliminary data.</text>
</comment>
<evidence type="ECO:0000259" key="4">
    <source>
        <dbReference type="Pfam" id="PF24883"/>
    </source>
</evidence>
<evidence type="ECO:0000313" key="6">
    <source>
        <dbReference type="Proteomes" id="UP000549394"/>
    </source>
</evidence>
<organism evidence="5 6">
    <name type="scientific">Dimorphilus gyrociliatus</name>
    <dbReference type="NCBI Taxonomy" id="2664684"/>
    <lineage>
        <taxon>Eukaryota</taxon>
        <taxon>Metazoa</taxon>
        <taxon>Spiralia</taxon>
        <taxon>Lophotrochozoa</taxon>
        <taxon>Annelida</taxon>
        <taxon>Polychaeta</taxon>
        <taxon>Polychaeta incertae sedis</taxon>
        <taxon>Dinophilidae</taxon>
        <taxon>Dimorphilus</taxon>
    </lineage>
</organism>
<feature type="domain" description="Nephrocystin 3-like N-terminal" evidence="4">
    <location>
        <begin position="191"/>
        <end position="340"/>
    </location>
</feature>
<dbReference type="SUPFAM" id="SSF52540">
    <property type="entry name" value="P-loop containing nucleoside triphosphate hydrolases"/>
    <property type="match status" value="1"/>
</dbReference>
<gene>
    <name evidence="5" type="ORF">DGYR_LOCUS13142</name>
</gene>
<dbReference type="EMBL" id="CAJFCJ010000029">
    <property type="protein sequence ID" value="CAD5125826.1"/>
    <property type="molecule type" value="Genomic_DNA"/>
</dbReference>
<dbReference type="InterPro" id="IPR015943">
    <property type="entry name" value="WD40/YVTN_repeat-like_dom_sf"/>
</dbReference>
<accession>A0A7I8WCG2</accession>
<dbReference type="InterPro" id="IPR056884">
    <property type="entry name" value="NPHP3-like_N"/>
</dbReference>
<keyword evidence="6" id="KW-1185">Reference proteome</keyword>
<feature type="region of interest" description="Disordered" evidence="2">
    <location>
        <begin position="1"/>
        <end position="27"/>
    </location>
</feature>
<keyword evidence="1" id="KW-0677">Repeat</keyword>
<dbReference type="Pfam" id="PF17908">
    <property type="entry name" value="APAF1_C"/>
    <property type="match status" value="1"/>
</dbReference>
<evidence type="ECO:0000256" key="1">
    <source>
        <dbReference type="ARBA" id="ARBA00022737"/>
    </source>
</evidence>
<dbReference type="SUPFAM" id="SSF82171">
    <property type="entry name" value="DPP6 N-terminal domain-like"/>
    <property type="match status" value="1"/>
</dbReference>
<dbReference type="OrthoDB" id="5983427at2759"/>
<reference evidence="5 6" key="1">
    <citation type="submission" date="2020-08" db="EMBL/GenBank/DDBJ databases">
        <authorList>
            <person name="Hejnol A."/>
        </authorList>
    </citation>
    <scope>NUCLEOTIDE SEQUENCE [LARGE SCALE GENOMIC DNA]</scope>
</reference>
<dbReference type="PANTHER" id="PTHR10039:SF16">
    <property type="entry name" value="GPI INOSITOL-DEACYLASE"/>
    <property type="match status" value="1"/>
</dbReference>
<evidence type="ECO:0000313" key="5">
    <source>
        <dbReference type="EMBL" id="CAD5125826.1"/>
    </source>
</evidence>
<protein>
    <submittedName>
        <fullName evidence="5">DgyrCDS14031</fullName>
    </submittedName>
</protein>
<evidence type="ECO:0000256" key="2">
    <source>
        <dbReference type="SAM" id="MobiDB-lite"/>
    </source>
</evidence>
<dbReference type="Pfam" id="PF24883">
    <property type="entry name" value="NPHP3_N"/>
    <property type="match status" value="1"/>
</dbReference>
<dbReference type="PANTHER" id="PTHR10039">
    <property type="entry name" value="AMELOGENIN"/>
    <property type="match status" value="1"/>
</dbReference>
<evidence type="ECO:0000259" key="3">
    <source>
        <dbReference type="Pfam" id="PF17908"/>
    </source>
</evidence>
<name>A0A7I8WCG2_9ANNE</name>
<dbReference type="Proteomes" id="UP000549394">
    <property type="component" value="Unassembled WGS sequence"/>
</dbReference>
<sequence length="1367" mass="151824">MGSCLSKQGRRKESVGENYRPFDTALDGSNKTETIEAKTCITEDKNSAGLEKLALDIVQSATKEALKIAACKKSNDVRTNGCSEFDQKDVNKSLCQDDVILVCEEEGEIKRSNEESEEDKLQNVAAEIVQNSVQSACKIVFEEKSREIRLNDEDSAKKHEIQTRLRSLATFCEPLQCRAVLTPNTRVTTLKNIDKWLTFGPEQVFVLHGERGTGKTSVLSEMCRRKNAKATHFFHWCAPNLDHNEVCYVLRSFAHQLCDAVPDFVSRLPEFDDVEQILACADVNELLQKLLIEPLNESVTTPLLLLIDAIDQCSDACTMSQLVGQLAANSSRFIKVLVSCKGQHTASLIEQCGATVKSEELPSSGKEVLADMKKIFCDQLSPFMDKISLDGGLTTLANKANGNMLYARIVNCALRRLDPECTKLEVRDVQTMFPDGLQALLANTFNGIRCGVSVKEYEQMIAPLALALEPISSAYIQHVQTAFDDPLEALLDVIIEEKGENEGKISLCGLAVAEWLLDVEGECAVHVDNAQSHVAELCAKWASSRQHLPLHEYALRRGIRHMVAAKHCKHVATLLTSMEYLQRKMALKSVRLTHLLHDYLLAESLIETDITQKVAPWATFVRETSALLRLSGKCVVQVAANMAANASVKQAARTYLKHKPWLEHIAGISQTHCYTILAEERIVAVDSSPDGLSIIVLTQDETSQAVSASLVDCATAHFKGPPLNLKSIRQRSTNSAHWLPDNSAIFVGSFVQLLAPAVGGRLKPVTGFDPGCLKLSDDYSIDCSSCSTGNLICGFTDGQKKLVAVFDVIARRCVHAEQIDCEKLIAVCSDTQTVAVLIEKSGKNKLTVWNKSEWELISQVDVDCKRISKITFFQDSILMGSSLLSETRLKTLRYSLEDKTVKAWTEEEQSSLFHSTADGTCVYAIWKRKKASSLCTMRIWQKKVESVYRLKHCTASQIDAVLSIREGAAFISPQAIRIYHIDDLEKEVSIQDSQVHLGDLDVLSVTVLPSSNQILLTSNLFGHDDVLISLWDVQSSNLIASVTLQVSRVRLSNDHPPMLRGLGHSNNTCHTSPKADKFCLASNDELIVWKVDDKPKRIPRHDLSLICSSASESLIAMASESEEQILVISLEDDDSECSISYSEDGQLDDLIFLNVPGCPLLSSHSNGNVLCIRHWQDEKDKKYNIFRNVCFVSVSPCSDRLVIGTKEDDLYMQSSDCQFDKRLQTNSEWISHRGHVEFSPDATTLIATSSSFCRLWNADNGDVLHDIDCNFPYLIGFVNNTHVLFYDGIMMVIMDVASREEKVHTPLTECLQYVPSLNPLIATRGGAITGVCEISKRLVVLRTHNLPSAARQTTLQRMKSITKKERK</sequence>
<dbReference type="InterPro" id="IPR027417">
    <property type="entry name" value="P-loop_NTPase"/>
</dbReference>
<feature type="domain" description="APAF-1 helical" evidence="3">
    <location>
        <begin position="555"/>
        <end position="655"/>
    </location>
</feature>
<dbReference type="Gene3D" id="2.130.10.10">
    <property type="entry name" value="YVTN repeat-like/Quinoprotein amine dehydrogenase"/>
    <property type="match status" value="1"/>
</dbReference>